<protein>
    <recommendedName>
        <fullName evidence="3 8">Amidophosphoribosyltransferase</fullName>
        <shortName evidence="8">ATase</shortName>
        <ecNumber evidence="3 8">2.4.2.14</ecNumber>
    </recommendedName>
    <alternativeName>
        <fullName evidence="8">Glutamine phosphoribosylpyrophosphate amidotransferase</fullName>
    </alternativeName>
</protein>
<comment type="cofactor">
    <cofactor evidence="10">
        <name>Mg(2+)</name>
        <dbReference type="ChEBI" id="CHEBI:18420"/>
    </cofactor>
    <text evidence="10">Binds 1 Mg(2+) ion per subunit.</text>
</comment>
<comment type="pathway">
    <text evidence="1 8">Purine metabolism; IMP biosynthesis via de novo pathway; N(1)-(5-phospho-D-ribosyl)glycinamide from 5-phospho-alpha-D-ribose 1-diphosphate: step 1/2.</text>
</comment>
<dbReference type="GO" id="GO:0009113">
    <property type="term" value="P:purine nucleobase biosynthetic process"/>
    <property type="evidence" value="ECO:0007669"/>
    <property type="project" value="InterPro"/>
</dbReference>
<feature type="binding site" evidence="10">
    <location>
        <position position="382"/>
    </location>
    <ligand>
        <name>Mg(2+)</name>
        <dbReference type="ChEBI" id="CHEBI:18420"/>
    </ligand>
</feature>
<evidence type="ECO:0000313" key="14">
    <source>
        <dbReference type="Proteomes" id="UP000230033"/>
    </source>
</evidence>
<feature type="binding site" evidence="11">
    <location>
        <position position="480"/>
    </location>
    <ligand>
        <name>[4Fe-4S] cluster</name>
        <dbReference type="ChEBI" id="CHEBI:49883"/>
    </ligand>
</feature>
<evidence type="ECO:0000256" key="7">
    <source>
        <dbReference type="ARBA" id="ARBA00022962"/>
    </source>
</evidence>
<dbReference type="Pfam" id="PF13522">
    <property type="entry name" value="GATase_6"/>
    <property type="match status" value="1"/>
</dbReference>
<comment type="cofactor">
    <cofactor evidence="11">
        <name>[4Fe-4S] cluster</name>
        <dbReference type="ChEBI" id="CHEBI:49883"/>
    </cofactor>
    <text evidence="11">Binds 1 [4Fe-4S] cluster per subunit.</text>
</comment>
<evidence type="ECO:0000256" key="11">
    <source>
        <dbReference type="PIRSR" id="PIRSR000485-3"/>
    </source>
</evidence>
<dbReference type="Gene3D" id="3.60.20.10">
    <property type="entry name" value="Glutamine Phosphoribosylpyrophosphate, subunit 1, domain 1"/>
    <property type="match status" value="1"/>
</dbReference>
<evidence type="ECO:0000259" key="12">
    <source>
        <dbReference type="PROSITE" id="PS51278"/>
    </source>
</evidence>
<evidence type="ECO:0000256" key="5">
    <source>
        <dbReference type="ARBA" id="ARBA00022679"/>
    </source>
</evidence>
<evidence type="ECO:0000256" key="1">
    <source>
        <dbReference type="ARBA" id="ARBA00005209"/>
    </source>
</evidence>
<dbReference type="GO" id="GO:0051536">
    <property type="term" value="F:iron-sulfur cluster binding"/>
    <property type="evidence" value="ECO:0007669"/>
    <property type="project" value="UniProtKB-KW"/>
</dbReference>
<dbReference type="InterPro" id="IPR017932">
    <property type="entry name" value="GATase_2_dom"/>
</dbReference>
<keyword evidence="11" id="KW-0411">Iron-sulfur</keyword>
<reference evidence="14" key="1">
    <citation type="submission" date="2017-09" db="EMBL/GenBank/DDBJ databases">
        <title>Depth-based differentiation of microbial function through sediment-hosted aquifers and enrichment of novel symbionts in the deep terrestrial subsurface.</title>
        <authorList>
            <person name="Probst A.J."/>
            <person name="Ladd B."/>
            <person name="Jarett J.K."/>
            <person name="Geller-Mcgrath D.E."/>
            <person name="Sieber C.M.K."/>
            <person name="Emerson J.B."/>
            <person name="Anantharaman K."/>
            <person name="Thomas B.C."/>
            <person name="Malmstrom R."/>
            <person name="Stieglmeier M."/>
            <person name="Klingl A."/>
            <person name="Woyke T."/>
            <person name="Ryan C.M."/>
            <person name="Banfield J.F."/>
        </authorList>
    </citation>
    <scope>NUCLEOTIDE SEQUENCE [LARGE SCALE GENOMIC DNA]</scope>
</reference>
<dbReference type="EMBL" id="PEZJ01000005">
    <property type="protein sequence ID" value="PIS14159.1"/>
    <property type="molecule type" value="Genomic_DNA"/>
</dbReference>
<keyword evidence="11" id="KW-0408">Iron</keyword>
<evidence type="ECO:0000256" key="2">
    <source>
        <dbReference type="ARBA" id="ARBA00010138"/>
    </source>
</evidence>
<sequence>MMNETPREECGLFGIYFKRPLLTKDLVGIALAGLLVNQHRGEESAGVCLANGQKVFLPFKKMGLVRGLYQAYLKGNQKRRKQKGLAAIAHTRYSTTGSSNIANAAPFLFRLAKLGSLAVAHNGNITNALGLKKELQKKGYRFSSTTDSEVIGNLILSCSGRSWEEKMVQALNKLQGSFSLLLLTKDAVFGARDPMGNRPLSYAEFLKDGLVGYALSSETPAFDSLGIHYQREIKPGELIKFSQSGLRSRKFSQKIAPAFCALEIAYLMRPDSRIQKIQLDTLRRRLGAILAKSHPAPKNVAWVTYIPESARSAAEGFAEETAKISAQPLSMRTAMLKGRYGTIDGAIRGFINPRKTVRNAVAHTNYFPFDWLIGKKIILVDDSIIRGTTTGAVVGMLRDKVGYLRNAGATEVHVRIIFPPVNGPCPLGTDINEQDFLIARELKKERKIARYLGAESLAYLSVAEFTAGVKEVLGKDFGLCLGCTTGNYSVTGFAADKSIFEK</sequence>
<dbReference type="SUPFAM" id="SSF56235">
    <property type="entry name" value="N-terminal nucleophile aminohydrolases (Ntn hydrolases)"/>
    <property type="match status" value="1"/>
</dbReference>
<dbReference type="InterPro" id="IPR029055">
    <property type="entry name" value="Ntn_hydrolases_N"/>
</dbReference>
<dbReference type="EC" id="2.4.2.14" evidence="3 8"/>
<evidence type="ECO:0000313" key="13">
    <source>
        <dbReference type="EMBL" id="PIS14159.1"/>
    </source>
</evidence>
<keyword evidence="4 8" id="KW-0328">Glycosyltransferase</keyword>
<dbReference type="Proteomes" id="UP000230033">
    <property type="component" value="Unassembled WGS sequence"/>
</dbReference>
<dbReference type="Gene3D" id="3.40.50.2020">
    <property type="match status" value="1"/>
</dbReference>
<dbReference type="GO" id="GO:0004044">
    <property type="term" value="F:amidophosphoribosyltransferase activity"/>
    <property type="evidence" value="ECO:0007669"/>
    <property type="project" value="UniProtKB-EC"/>
</dbReference>
<keyword evidence="10" id="KW-0479">Metal-binding</keyword>
<dbReference type="PIRSF" id="PIRSF000485">
    <property type="entry name" value="Amd_phspho_trans"/>
    <property type="match status" value="1"/>
</dbReference>
<dbReference type="PROSITE" id="PS51278">
    <property type="entry name" value="GATASE_TYPE_2"/>
    <property type="match status" value="1"/>
</dbReference>
<evidence type="ECO:0000256" key="8">
    <source>
        <dbReference type="PIRNR" id="PIRNR000485"/>
    </source>
</evidence>
<keyword evidence="7" id="KW-0315">Glutamine amidotransferase</keyword>
<accession>A0A2H0WQI0</accession>
<comment type="similarity">
    <text evidence="2 8">In the C-terminal section; belongs to the purine/pyrimidine phosphoribosyltransferase family.</text>
</comment>
<keyword evidence="6 8" id="KW-0658">Purine biosynthesis</keyword>
<dbReference type="PANTHER" id="PTHR11907">
    <property type="entry name" value="AMIDOPHOSPHORIBOSYLTRANSFERASE"/>
    <property type="match status" value="1"/>
</dbReference>
<feature type="active site" description="Nucleophile" evidence="9">
    <location>
        <position position="10"/>
    </location>
</feature>
<keyword evidence="5 8" id="KW-0808">Transferase</keyword>
<gene>
    <name evidence="13" type="ORF">COT65_00380</name>
</gene>
<evidence type="ECO:0000256" key="6">
    <source>
        <dbReference type="ARBA" id="ARBA00022755"/>
    </source>
</evidence>
<feature type="binding site" evidence="10">
    <location>
        <position position="381"/>
    </location>
    <ligand>
        <name>Mg(2+)</name>
        <dbReference type="ChEBI" id="CHEBI:18420"/>
    </ligand>
</feature>
<dbReference type="GO" id="GO:0006189">
    <property type="term" value="P:'de novo' IMP biosynthetic process"/>
    <property type="evidence" value="ECO:0007669"/>
    <property type="project" value="UniProtKB-UniPathway"/>
</dbReference>
<proteinExistence type="inferred from homology"/>
<dbReference type="InterPro" id="IPR029057">
    <property type="entry name" value="PRTase-like"/>
</dbReference>
<dbReference type="SUPFAM" id="SSF53271">
    <property type="entry name" value="PRTase-like"/>
    <property type="match status" value="1"/>
</dbReference>
<evidence type="ECO:0000256" key="3">
    <source>
        <dbReference type="ARBA" id="ARBA00011941"/>
    </source>
</evidence>
<dbReference type="InterPro" id="IPR000836">
    <property type="entry name" value="PRTase_dom"/>
</dbReference>
<dbReference type="CDD" id="cd06223">
    <property type="entry name" value="PRTases_typeI"/>
    <property type="match status" value="1"/>
</dbReference>
<dbReference type="AlphaFoldDB" id="A0A2H0WQI0"/>
<evidence type="ECO:0000256" key="4">
    <source>
        <dbReference type="ARBA" id="ARBA00022676"/>
    </source>
</evidence>
<organism evidence="13 14">
    <name type="scientific">Candidatus Shapirobacteria bacterium CG09_land_8_20_14_0_10_47_13</name>
    <dbReference type="NCBI Taxonomy" id="1974481"/>
    <lineage>
        <taxon>Bacteria</taxon>
        <taxon>Candidatus Shapironibacteriota</taxon>
    </lineage>
</organism>
<feature type="binding site" evidence="11">
    <location>
        <position position="483"/>
    </location>
    <ligand>
        <name>[4Fe-4S] cluster</name>
        <dbReference type="ChEBI" id="CHEBI:49883"/>
    </ligand>
</feature>
<name>A0A2H0WQI0_9BACT</name>
<evidence type="ECO:0000256" key="9">
    <source>
        <dbReference type="PIRSR" id="PIRSR000485-1"/>
    </source>
</evidence>
<feature type="binding site" evidence="11">
    <location>
        <position position="260"/>
    </location>
    <ligand>
        <name>[4Fe-4S] cluster</name>
        <dbReference type="ChEBI" id="CHEBI:49883"/>
    </ligand>
</feature>
<dbReference type="UniPathway" id="UPA00074">
    <property type="reaction ID" value="UER00124"/>
</dbReference>
<feature type="binding site" evidence="10">
    <location>
        <position position="309"/>
    </location>
    <ligand>
        <name>Mg(2+)</name>
        <dbReference type="ChEBI" id="CHEBI:18420"/>
    </ligand>
</feature>
<dbReference type="GO" id="GO:0046872">
    <property type="term" value="F:metal ion binding"/>
    <property type="evidence" value="ECO:0007669"/>
    <property type="project" value="UniProtKB-KW"/>
</dbReference>
<feature type="domain" description="Glutamine amidotransferase type-2" evidence="12">
    <location>
        <begin position="10"/>
        <end position="244"/>
    </location>
</feature>
<keyword evidence="10" id="KW-0460">Magnesium</keyword>
<feature type="binding site" evidence="11">
    <location>
        <position position="425"/>
    </location>
    <ligand>
        <name>[4Fe-4S] cluster</name>
        <dbReference type="ChEBI" id="CHEBI:49883"/>
    </ligand>
</feature>
<dbReference type="InterPro" id="IPR005854">
    <property type="entry name" value="PurF"/>
</dbReference>
<comment type="catalytic activity">
    <reaction evidence="8">
        <text>5-phospho-beta-D-ribosylamine + L-glutamate + diphosphate = 5-phospho-alpha-D-ribose 1-diphosphate + L-glutamine + H2O</text>
        <dbReference type="Rhea" id="RHEA:14905"/>
        <dbReference type="ChEBI" id="CHEBI:15377"/>
        <dbReference type="ChEBI" id="CHEBI:29985"/>
        <dbReference type="ChEBI" id="CHEBI:33019"/>
        <dbReference type="ChEBI" id="CHEBI:58017"/>
        <dbReference type="ChEBI" id="CHEBI:58359"/>
        <dbReference type="ChEBI" id="CHEBI:58681"/>
        <dbReference type="EC" id="2.4.2.14"/>
    </reaction>
</comment>
<evidence type="ECO:0000256" key="10">
    <source>
        <dbReference type="PIRSR" id="PIRSR000485-2"/>
    </source>
</evidence>
<comment type="caution">
    <text evidence="13">The sequence shown here is derived from an EMBL/GenBank/DDBJ whole genome shotgun (WGS) entry which is preliminary data.</text>
</comment>